<dbReference type="PROSITE" id="PS00045">
    <property type="entry name" value="HISTONE_LIKE"/>
    <property type="match status" value="1"/>
</dbReference>
<dbReference type="GO" id="GO:0042802">
    <property type="term" value="F:identical protein binding"/>
    <property type="evidence" value="ECO:0007669"/>
    <property type="project" value="UniProtKB-ARBA"/>
</dbReference>
<dbReference type="CDD" id="cd13831">
    <property type="entry name" value="HU"/>
    <property type="match status" value="1"/>
</dbReference>
<dbReference type="RefSeq" id="WP_216782624.1">
    <property type="nucleotide sequence ID" value="NZ_LR890047.1"/>
</dbReference>
<dbReference type="InterPro" id="IPR020816">
    <property type="entry name" value="Histone-like_DNA-bd_CS"/>
</dbReference>
<keyword evidence="5 9" id="KW-0238">DNA-binding</keyword>
<dbReference type="AlphaFoldDB" id="A0A8E4F0E3"/>
<dbReference type="Proteomes" id="UP000683585">
    <property type="component" value="Chromosome"/>
</dbReference>
<dbReference type="EMBL" id="LR890047">
    <property type="protein sequence ID" value="CAD6508812.1"/>
    <property type="molecule type" value="Genomic_DNA"/>
</dbReference>
<dbReference type="SMART" id="SM00411">
    <property type="entry name" value="BHL"/>
    <property type="match status" value="1"/>
</dbReference>
<keyword evidence="10" id="KW-1185">Reference proteome</keyword>
<dbReference type="GO" id="GO:0005829">
    <property type="term" value="C:cytosol"/>
    <property type="evidence" value="ECO:0007669"/>
    <property type="project" value="TreeGrafter"/>
</dbReference>
<name>A0A8E4F0E3_9ENTR</name>
<dbReference type="InterPro" id="IPR000119">
    <property type="entry name" value="Hist_DNA-bd"/>
</dbReference>
<evidence type="ECO:0000256" key="4">
    <source>
        <dbReference type="ARBA" id="ARBA00023067"/>
    </source>
</evidence>
<dbReference type="FunFam" id="4.10.520.10:FF:000001">
    <property type="entry name" value="DNA-binding protein HU"/>
    <property type="match status" value="1"/>
</dbReference>
<comment type="function">
    <text evidence="1">Histone-like DNA-binding protein which is capable of wrapping DNA to stabilize it, and thus to prevent its denaturation under extreme environmental conditions.</text>
</comment>
<dbReference type="GO" id="GO:0003677">
    <property type="term" value="F:DNA binding"/>
    <property type="evidence" value="ECO:0007669"/>
    <property type="project" value="UniProtKB-KW"/>
</dbReference>
<proteinExistence type="inferred from homology"/>
<comment type="similarity">
    <text evidence="2">Belongs to the bacterial histone-like protein family.</text>
</comment>
<evidence type="ECO:0000256" key="2">
    <source>
        <dbReference type="ARBA" id="ARBA00010529"/>
    </source>
</evidence>
<comment type="subunit">
    <text evidence="3">Heterodimer of an alpha and a beta chain.</text>
</comment>
<dbReference type="GO" id="GO:1990103">
    <property type="term" value="C:DnaA-HU complex"/>
    <property type="evidence" value="ECO:0007669"/>
    <property type="project" value="UniProtKB-ARBA"/>
</dbReference>
<dbReference type="PANTHER" id="PTHR33175">
    <property type="entry name" value="DNA-BINDING PROTEIN HU"/>
    <property type="match status" value="1"/>
</dbReference>
<keyword evidence="4" id="KW-0226">DNA condensation</keyword>
<evidence type="ECO:0000256" key="3">
    <source>
        <dbReference type="ARBA" id="ARBA00011870"/>
    </source>
</evidence>
<dbReference type="GO" id="GO:1990178">
    <property type="term" value="C:HU-DNA complex"/>
    <property type="evidence" value="ECO:0007669"/>
    <property type="project" value="UniProtKB-ARBA"/>
</dbReference>
<dbReference type="KEGG" id="ptf:PROFFT_A_01990"/>
<dbReference type="GO" id="GO:0030261">
    <property type="term" value="P:chromosome condensation"/>
    <property type="evidence" value="ECO:0007669"/>
    <property type="project" value="UniProtKB-KW"/>
</dbReference>
<evidence type="ECO:0000256" key="7">
    <source>
        <dbReference type="ARBA" id="ARBA00041399"/>
    </source>
</evidence>
<sequence>MNKSQLIDKIAERADISKASACRIIDAMISSIIDALKKGDSVSLVGFGTFDVRNRSARTGRNPKTGKQINIPAYKCPCFRAGKSLRDEMN</sequence>
<reference evidence="9" key="1">
    <citation type="submission" date="2020-10" db="EMBL/GenBank/DDBJ databases">
        <authorList>
            <person name="Szabo G."/>
        </authorList>
    </citation>
    <scope>NUCLEOTIDE SEQUENCE</scope>
    <source>
        <strain evidence="9">PROFFT</strain>
    </source>
</reference>
<dbReference type="PANTHER" id="PTHR33175:SF3">
    <property type="entry name" value="DNA-BINDING PROTEIN HU-BETA"/>
    <property type="match status" value="1"/>
</dbReference>
<gene>
    <name evidence="9" type="primary">hupB</name>
    <name evidence="9" type="ORF">PROFFT_A_01990</name>
</gene>
<protein>
    <recommendedName>
        <fullName evidence="6">DNA-binding protein HU-beta</fullName>
    </recommendedName>
    <alternativeName>
        <fullName evidence="7">HU-1</fullName>
    </alternativeName>
    <alternativeName>
        <fullName evidence="8">NS1</fullName>
    </alternativeName>
</protein>
<evidence type="ECO:0000256" key="5">
    <source>
        <dbReference type="ARBA" id="ARBA00023125"/>
    </source>
</evidence>
<evidence type="ECO:0000313" key="10">
    <source>
        <dbReference type="Proteomes" id="UP000683585"/>
    </source>
</evidence>
<evidence type="ECO:0000256" key="6">
    <source>
        <dbReference type="ARBA" id="ARBA00040491"/>
    </source>
</evidence>
<dbReference type="Pfam" id="PF00216">
    <property type="entry name" value="Bac_DNA_binding"/>
    <property type="match status" value="1"/>
</dbReference>
<evidence type="ECO:0000256" key="1">
    <source>
        <dbReference type="ARBA" id="ARBA00003819"/>
    </source>
</evidence>
<organism evidence="9 10">
    <name type="scientific">Candidatus Profftia tarda</name>
    <dbReference type="NCBI Taxonomy" id="1177216"/>
    <lineage>
        <taxon>Bacteria</taxon>
        <taxon>Pseudomonadati</taxon>
        <taxon>Pseudomonadota</taxon>
        <taxon>Gammaproteobacteria</taxon>
        <taxon>Enterobacterales</taxon>
        <taxon>Enterobacteriaceae</taxon>
        <taxon>Candidatus Profftia</taxon>
    </lineage>
</organism>
<evidence type="ECO:0000256" key="8">
    <source>
        <dbReference type="ARBA" id="ARBA00041875"/>
    </source>
</evidence>
<dbReference type="GO" id="GO:0030527">
    <property type="term" value="F:structural constituent of chromatin"/>
    <property type="evidence" value="ECO:0007669"/>
    <property type="project" value="InterPro"/>
</dbReference>
<dbReference type="GO" id="GO:0006351">
    <property type="term" value="P:DNA-templated transcription"/>
    <property type="evidence" value="ECO:0007669"/>
    <property type="project" value="UniProtKB-ARBA"/>
</dbReference>
<evidence type="ECO:0000313" key="9">
    <source>
        <dbReference type="EMBL" id="CAD6508812.1"/>
    </source>
</evidence>
<dbReference type="GO" id="GO:0006270">
    <property type="term" value="P:DNA replication initiation"/>
    <property type="evidence" value="ECO:0007669"/>
    <property type="project" value="UniProtKB-ARBA"/>
</dbReference>
<accession>A0A8E4F0E3</accession>